<dbReference type="PANTHER" id="PTHR11715">
    <property type="entry name" value="GLYCINE CLEAVAGE SYSTEM H PROTEIN"/>
    <property type="match status" value="1"/>
</dbReference>
<dbReference type="InterPro" id="IPR011053">
    <property type="entry name" value="Single_hybrid_motif"/>
</dbReference>
<organism evidence="4">
    <name type="scientific">marine metagenome</name>
    <dbReference type="NCBI Taxonomy" id="408172"/>
    <lineage>
        <taxon>unclassified sequences</taxon>
        <taxon>metagenomes</taxon>
        <taxon>ecological metagenomes</taxon>
    </lineage>
</organism>
<dbReference type="InterPro" id="IPR002930">
    <property type="entry name" value="GCV_H"/>
</dbReference>
<dbReference type="AlphaFoldDB" id="A0A381QXB6"/>
<dbReference type="Gene3D" id="2.40.50.100">
    <property type="match status" value="1"/>
</dbReference>
<reference evidence="4" key="1">
    <citation type="submission" date="2018-05" db="EMBL/GenBank/DDBJ databases">
        <authorList>
            <person name="Lanie J.A."/>
            <person name="Ng W.-L."/>
            <person name="Kazmierczak K.M."/>
            <person name="Andrzejewski T.M."/>
            <person name="Davidsen T.M."/>
            <person name="Wayne K.J."/>
            <person name="Tettelin H."/>
            <person name="Glass J.I."/>
            <person name="Rusch D."/>
            <person name="Podicherti R."/>
            <person name="Tsui H.-C.T."/>
            <person name="Winkler M.E."/>
        </authorList>
    </citation>
    <scope>NUCLEOTIDE SEQUENCE</scope>
</reference>
<dbReference type="GO" id="GO:0005829">
    <property type="term" value="C:cytosol"/>
    <property type="evidence" value="ECO:0007669"/>
    <property type="project" value="TreeGrafter"/>
</dbReference>
<evidence type="ECO:0000256" key="1">
    <source>
        <dbReference type="ARBA" id="ARBA00009249"/>
    </source>
</evidence>
<dbReference type="SUPFAM" id="SSF51230">
    <property type="entry name" value="Single hybrid motif"/>
    <property type="match status" value="1"/>
</dbReference>
<accession>A0A381QXB6</accession>
<protein>
    <recommendedName>
        <fullName evidence="3">Lipoyl-binding domain-containing protein</fullName>
    </recommendedName>
</protein>
<feature type="domain" description="Lipoyl-binding" evidence="3">
    <location>
        <begin position="19"/>
        <end position="101"/>
    </location>
</feature>
<sequence>MSSIFYTKEHEWIRVNEGGGVVGISAYASEQLGDVVFVELPENGFKANQGDNIAVVESVKAASEVYSPVSGEVIKTNEDLSVSPELVNEDPIGRGWFFEIKVSNPEELQKLMNEESYKEFIEG</sequence>
<evidence type="ECO:0000259" key="3">
    <source>
        <dbReference type="PROSITE" id="PS50968"/>
    </source>
</evidence>
<gene>
    <name evidence="4" type="ORF">METZ01_LOCUS36936</name>
</gene>
<dbReference type="InterPro" id="IPR033753">
    <property type="entry name" value="GCV_H/Fam206"/>
</dbReference>
<comment type="similarity">
    <text evidence="1">Belongs to the GcvH family.</text>
</comment>
<dbReference type="NCBIfam" id="TIGR00527">
    <property type="entry name" value="gcvH"/>
    <property type="match status" value="1"/>
</dbReference>
<dbReference type="Pfam" id="PF01597">
    <property type="entry name" value="GCV_H"/>
    <property type="match status" value="1"/>
</dbReference>
<name>A0A381QXB6_9ZZZZ</name>
<dbReference type="GO" id="GO:0019464">
    <property type="term" value="P:glycine decarboxylation via glycine cleavage system"/>
    <property type="evidence" value="ECO:0007669"/>
    <property type="project" value="InterPro"/>
</dbReference>
<dbReference type="GO" id="GO:0005960">
    <property type="term" value="C:glycine cleavage complex"/>
    <property type="evidence" value="ECO:0007669"/>
    <property type="project" value="InterPro"/>
</dbReference>
<dbReference type="EMBL" id="UINC01001580">
    <property type="protein sequence ID" value="SUZ84082.1"/>
    <property type="molecule type" value="Genomic_DNA"/>
</dbReference>
<dbReference type="PANTHER" id="PTHR11715:SF3">
    <property type="entry name" value="GLYCINE CLEAVAGE SYSTEM H PROTEIN-RELATED"/>
    <property type="match status" value="1"/>
</dbReference>
<dbReference type="CDD" id="cd06848">
    <property type="entry name" value="GCS_H"/>
    <property type="match status" value="1"/>
</dbReference>
<dbReference type="NCBIfam" id="NF002270">
    <property type="entry name" value="PRK01202.1"/>
    <property type="match status" value="1"/>
</dbReference>
<dbReference type="GO" id="GO:0009249">
    <property type="term" value="P:protein lipoylation"/>
    <property type="evidence" value="ECO:0007669"/>
    <property type="project" value="TreeGrafter"/>
</dbReference>
<dbReference type="PROSITE" id="PS50968">
    <property type="entry name" value="BIOTINYL_LIPOYL"/>
    <property type="match status" value="1"/>
</dbReference>
<dbReference type="InterPro" id="IPR000089">
    <property type="entry name" value="Biotin_lipoyl"/>
</dbReference>
<keyword evidence="2" id="KW-0450">Lipoyl</keyword>
<dbReference type="HAMAP" id="MF_00272">
    <property type="entry name" value="GcvH"/>
    <property type="match status" value="1"/>
</dbReference>
<evidence type="ECO:0000256" key="2">
    <source>
        <dbReference type="ARBA" id="ARBA00022823"/>
    </source>
</evidence>
<dbReference type="InterPro" id="IPR017453">
    <property type="entry name" value="GCV_H_sub"/>
</dbReference>
<evidence type="ECO:0000313" key="4">
    <source>
        <dbReference type="EMBL" id="SUZ84082.1"/>
    </source>
</evidence>
<proteinExistence type="inferred from homology"/>